<dbReference type="InterPro" id="IPR051201">
    <property type="entry name" value="Chloro_Bact_Ser_Proteases"/>
</dbReference>
<dbReference type="InterPro" id="IPR009003">
    <property type="entry name" value="Peptidase_S1_PA"/>
</dbReference>
<feature type="transmembrane region" description="Helical" evidence="3">
    <location>
        <begin position="26"/>
        <end position="52"/>
    </location>
</feature>
<evidence type="ECO:0000256" key="1">
    <source>
        <dbReference type="ARBA" id="ARBA00022670"/>
    </source>
</evidence>
<dbReference type="InterPro" id="IPR036034">
    <property type="entry name" value="PDZ_sf"/>
</dbReference>
<dbReference type="InterPro" id="IPR001478">
    <property type="entry name" value="PDZ"/>
</dbReference>
<evidence type="ECO:0000256" key="2">
    <source>
        <dbReference type="ARBA" id="ARBA00022801"/>
    </source>
</evidence>
<dbReference type="EMBL" id="MFGO01000018">
    <property type="protein sequence ID" value="OGF40919.1"/>
    <property type="molecule type" value="Genomic_DNA"/>
</dbReference>
<keyword evidence="3" id="KW-1133">Transmembrane helix</keyword>
<name>A0A1F5TQ13_9BACT</name>
<dbReference type="Pfam" id="PF13180">
    <property type="entry name" value="PDZ_2"/>
    <property type="match status" value="1"/>
</dbReference>
<dbReference type="GO" id="GO:0008233">
    <property type="term" value="F:peptidase activity"/>
    <property type="evidence" value="ECO:0007669"/>
    <property type="project" value="UniProtKB-KW"/>
</dbReference>
<proteinExistence type="predicted"/>
<evidence type="ECO:0000256" key="3">
    <source>
        <dbReference type="SAM" id="Phobius"/>
    </source>
</evidence>
<comment type="caution">
    <text evidence="5">The sequence shown here is derived from an EMBL/GenBank/DDBJ whole genome shotgun (WGS) entry which is preliminary data.</text>
</comment>
<feature type="domain" description="PDZ" evidence="4">
    <location>
        <begin position="309"/>
        <end position="399"/>
    </location>
</feature>
<dbReference type="SUPFAM" id="SSF50494">
    <property type="entry name" value="Trypsin-like serine proteases"/>
    <property type="match status" value="1"/>
</dbReference>
<dbReference type="GO" id="GO:0006508">
    <property type="term" value="P:proteolysis"/>
    <property type="evidence" value="ECO:0007669"/>
    <property type="project" value="UniProtKB-KW"/>
</dbReference>
<evidence type="ECO:0000259" key="4">
    <source>
        <dbReference type="SMART" id="SM00228"/>
    </source>
</evidence>
<reference evidence="5 6" key="1">
    <citation type="journal article" date="2016" name="Nat. Commun.">
        <title>Thousands of microbial genomes shed light on interconnected biogeochemical processes in an aquifer system.</title>
        <authorList>
            <person name="Anantharaman K."/>
            <person name="Brown C.T."/>
            <person name="Hug L.A."/>
            <person name="Sharon I."/>
            <person name="Castelle C.J."/>
            <person name="Probst A.J."/>
            <person name="Thomas B.C."/>
            <person name="Singh A."/>
            <person name="Wilkins M.J."/>
            <person name="Karaoz U."/>
            <person name="Brodie E.L."/>
            <person name="Williams K.H."/>
            <person name="Hubbard S.S."/>
            <person name="Banfield J.F."/>
        </authorList>
    </citation>
    <scope>NUCLEOTIDE SEQUENCE [LARGE SCALE GENOMIC DNA]</scope>
</reference>
<dbReference type="PANTHER" id="PTHR43343:SF3">
    <property type="entry name" value="PROTEASE DO-LIKE 8, CHLOROPLASTIC"/>
    <property type="match status" value="1"/>
</dbReference>
<dbReference type="SMART" id="SM00228">
    <property type="entry name" value="PDZ"/>
    <property type="match status" value="1"/>
</dbReference>
<dbReference type="Gene3D" id="2.30.42.10">
    <property type="match status" value="1"/>
</dbReference>
<evidence type="ECO:0000313" key="6">
    <source>
        <dbReference type="Proteomes" id="UP000177579"/>
    </source>
</evidence>
<keyword evidence="3" id="KW-0812">Transmembrane</keyword>
<keyword evidence="2" id="KW-0378">Hydrolase</keyword>
<accession>A0A1F5TQ13</accession>
<dbReference type="PANTHER" id="PTHR43343">
    <property type="entry name" value="PEPTIDASE S12"/>
    <property type="match status" value="1"/>
</dbReference>
<dbReference type="SUPFAM" id="SSF50156">
    <property type="entry name" value="PDZ domain-like"/>
    <property type="match status" value="1"/>
</dbReference>
<dbReference type="Proteomes" id="UP000177579">
    <property type="component" value="Unassembled WGS sequence"/>
</dbReference>
<keyword evidence="1" id="KW-0645">Protease</keyword>
<dbReference type="AlphaFoldDB" id="A0A1F5TQ13"/>
<gene>
    <name evidence="5" type="ORF">A2531_04105</name>
</gene>
<evidence type="ECO:0000313" key="5">
    <source>
        <dbReference type="EMBL" id="OGF40919.1"/>
    </source>
</evidence>
<sequence>MVQNSLEFVFLEFNFIYMQNNVKHKVIVVVVLSTIFGLFGGLVGAIATRFYLLEKAFNIPLFSEISLGGYGASGSNLIIRDAKKVIVEQNTKAIEVAESTGNSIVGIFKKIKLQEEGLKIFKPQNFYNVHDELGQGFIITSDGWIMTDFIPSELQYAYTEKVKKNTLDNYVVMLKDKKIHSVDDIIIDKKTGYSFWHVGVNDLPVRGFVAKDDIHNGKLVIAVNWDGFTWMTTLTGMKTDSISSVKSSEDLNGEIILEQTVPEDFWSSFLFDFNGNILAVINKDGVARSIYSYMSCVDCLLNNKSLTRPVLGINYIELYKMVEPESDKMFNFREGIMIYKDKTGIAVIPKSPAEKAGLMVGDILISVNGIKINKENTLPYLISRYMVGDKIEIEYTREGKSGKAEVVLEVQEE</sequence>
<keyword evidence="3" id="KW-0472">Membrane</keyword>
<protein>
    <recommendedName>
        <fullName evidence="4">PDZ domain-containing protein</fullName>
    </recommendedName>
</protein>
<organism evidence="5 6">
    <name type="scientific">Candidatus Falkowbacteria bacterium RIFOXYD2_FULL_34_120</name>
    <dbReference type="NCBI Taxonomy" id="1798007"/>
    <lineage>
        <taxon>Bacteria</taxon>
        <taxon>Candidatus Falkowiibacteriota</taxon>
    </lineage>
</organism>